<accession>A0ABY8GBF9</accession>
<gene>
    <name evidence="2" type="ORF">O1Q98_09005</name>
</gene>
<evidence type="ECO:0000313" key="2">
    <source>
        <dbReference type="EMBL" id="WFN57308.1"/>
    </source>
</evidence>
<name>A0ABY8GBF9_9GAMM</name>
<dbReference type="Proteomes" id="UP001219630">
    <property type="component" value="Chromosome"/>
</dbReference>
<organism evidence="2 3">
    <name type="scientific">Dickeya lacustris</name>
    <dbReference type="NCBI Taxonomy" id="2259638"/>
    <lineage>
        <taxon>Bacteria</taxon>
        <taxon>Pseudomonadati</taxon>
        <taxon>Pseudomonadota</taxon>
        <taxon>Gammaproteobacteria</taxon>
        <taxon>Enterobacterales</taxon>
        <taxon>Pectobacteriaceae</taxon>
        <taxon>Dickeya</taxon>
    </lineage>
</organism>
<feature type="region of interest" description="Disordered" evidence="1">
    <location>
        <begin position="1"/>
        <end position="27"/>
    </location>
</feature>
<reference evidence="2 3" key="1">
    <citation type="submission" date="2022-12" db="EMBL/GenBank/DDBJ databases">
        <title>Complete genome sequencing of Dickeya lacustris type strain LMG30899.</title>
        <authorList>
            <person name="Dobhal S."/>
            <person name="Arizala D."/>
            <person name="Arif M."/>
        </authorList>
    </citation>
    <scope>NUCLEOTIDE SEQUENCE [LARGE SCALE GENOMIC DNA]</scope>
    <source>
        <strain evidence="2 3">LMG30899</strain>
    </source>
</reference>
<dbReference type="EMBL" id="CP114280">
    <property type="protein sequence ID" value="WFN57308.1"/>
    <property type="molecule type" value="Genomic_DNA"/>
</dbReference>
<proteinExistence type="predicted"/>
<protein>
    <submittedName>
        <fullName evidence="2">Uncharacterized protein</fullName>
    </submittedName>
</protein>
<sequence length="41" mass="4499">MSGTRAAKTQPTARFGPRHTTDSERLAMPAMTIVNPDWLQG</sequence>
<evidence type="ECO:0000256" key="1">
    <source>
        <dbReference type="SAM" id="MobiDB-lite"/>
    </source>
</evidence>
<keyword evidence="3" id="KW-1185">Reference proteome</keyword>
<feature type="compositionally biased region" description="Polar residues" evidence="1">
    <location>
        <begin position="1"/>
        <end position="12"/>
    </location>
</feature>
<dbReference type="RefSeq" id="WP_269975610.1">
    <property type="nucleotide sequence ID" value="NZ_CP114280.1"/>
</dbReference>
<evidence type="ECO:0000313" key="3">
    <source>
        <dbReference type="Proteomes" id="UP001219630"/>
    </source>
</evidence>